<feature type="transmembrane region" description="Helical" evidence="1">
    <location>
        <begin position="150"/>
        <end position="171"/>
    </location>
</feature>
<evidence type="ECO:0000256" key="1">
    <source>
        <dbReference type="SAM" id="Phobius"/>
    </source>
</evidence>
<evidence type="ECO:0000313" key="2">
    <source>
        <dbReference type="EMBL" id="PJI80087.1"/>
    </source>
</evidence>
<keyword evidence="1" id="KW-0472">Membrane</keyword>
<feature type="transmembrane region" description="Helical" evidence="1">
    <location>
        <begin position="85"/>
        <end position="108"/>
    </location>
</feature>
<dbReference type="OrthoDB" id="8795931at2"/>
<evidence type="ECO:0000313" key="3">
    <source>
        <dbReference type="Proteomes" id="UP000229366"/>
    </source>
</evidence>
<evidence type="ECO:0008006" key="4">
    <source>
        <dbReference type="Google" id="ProtNLM"/>
    </source>
</evidence>
<gene>
    <name evidence="2" type="ORF">B0G85_1072</name>
</gene>
<dbReference type="AlphaFoldDB" id="A0A2M8VRL0"/>
<feature type="transmembrane region" description="Helical" evidence="1">
    <location>
        <begin position="50"/>
        <end position="73"/>
    </location>
</feature>
<keyword evidence="1" id="KW-0812">Transmembrane</keyword>
<reference evidence="2 3" key="1">
    <citation type="submission" date="2017-11" db="EMBL/GenBank/DDBJ databases">
        <title>Genomic Encyclopedia of Type Strains, Phase III (KMG-III): the genomes of soil and plant-associated and newly described type strains.</title>
        <authorList>
            <person name="Whitman W."/>
        </authorList>
    </citation>
    <scope>NUCLEOTIDE SEQUENCE [LARGE SCALE GENOMIC DNA]</scope>
    <source>
        <strain evidence="2 3">UB-Domo-W1</strain>
    </source>
</reference>
<protein>
    <recommendedName>
        <fullName evidence="4">MASE1 domain-containing protein</fullName>
    </recommendedName>
</protein>
<comment type="caution">
    <text evidence="2">The sequence shown here is derived from an EMBL/GenBank/DDBJ whole genome shotgun (WGS) entry which is preliminary data.</text>
</comment>
<proteinExistence type="predicted"/>
<keyword evidence="1" id="KW-1133">Transmembrane helix</keyword>
<feature type="transmembrane region" description="Helical" evidence="1">
    <location>
        <begin position="120"/>
        <end position="138"/>
    </location>
</feature>
<accession>A0A2M8VRL0</accession>
<sequence>MTKLLPEWLTGVCISLFAYGALFYLNSWLTQHLSYSSGVNWIYLPAGLRLFLTLVFGLPGALGIMLSSFLITHTGENPPDLTSCIGIGLISGFAPYMARIFVLNNIQVAPDMSNFNLPKLAGCILIFSLVSASLHQWWFSIRGFDDAGTFNHFIVMFVGDILGTILLIAVIKYGLNLVRPKSTV</sequence>
<feature type="transmembrane region" description="Helical" evidence="1">
    <location>
        <begin position="6"/>
        <end position="29"/>
    </location>
</feature>
<dbReference type="Proteomes" id="UP000229366">
    <property type="component" value="Unassembled WGS sequence"/>
</dbReference>
<organism evidence="2 3">
    <name type="scientific">Polynucleobacter brandtiae</name>
    <dbReference type="NCBI Taxonomy" id="1938816"/>
    <lineage>
        <taxon>Bacteria</taxon>
        <taxon>Pseudomonadati</taxon>
        <taxon>Pseudomonadota</taxon>
        <taxon>Betaproteobacteria</taxon>
        <taxon>Burkholderiales</taxon>
        <taxon>Burkholderiaceae</taxon>
        <taxon>Polynucleobacter</taxon>
    </lineage>
</organism>
<dbReference type="EMBL" id="PGTX01000002">
    <property type="protein sequence ID" value="PJI80087.1"/>
    <property type="molecule type" value="Genomic_DNA"/>
</dbReference>
<dbReference type="RefSeq" id="WP_100379409.1">
    <property type="nucleotide sequence ID" value="NZ_CBCSBW010000002.1"/>
</dbReference>
<keyword evidence="3" id="KW-1185">Reference proteome</keyword>
<name>A0A2M8VRL0_9BURK</name>